<dbReference type="SUPFAM" id="SSF51197">
    <property type="entry name" value="Clavaminate synthase-like"/>
    <property type="match status" value="1"/>
</dbReference>
<dbReference type="EnsemblPlants" id="KEH22665">
    <property type="protein sequence ID" value="KEH22665"/>
    <property type="gene ID" value="MTR_7g056370"/>
</dbReference>
<evidence type="ECO:0000313" key="7">
    <source>
        <dbReference type="Proteomes" id="UP000002051"/>
    </source>
</evidence>
<feature type="domain" description="Non-haem dioxygenase N-terminal" evidence="4">
    <location>
        <begin position="47"/>
        <end position="145"/>
    </location>
</feature>
<organism evidence="5 7">
    <name type="scientific">Medicago truncatula</name>
    <name type="common">Barrel medic</name>
    <name type="synonym">Medicago tribuloides</name>
    <dbReference type="NCBI Taxonomy" id="3880"/>
    <lineage>
        <taxon>Eukaryota</taxon>
        <taxon>Viridiplantae</taxon>
        <taxon>Streptophyta</taxon>
        <taxon>Embryophyta</taxon>
        <taxon>Tracheophyta</taxon>
        <taxon>Spermatophyta</taxon>
        <taxon>Magnoliopsida</taxon>
        <taxon>eudicotyledons</taxon>
        <taxon>Gunneridae</taxon>
        <taxon>Pentapetalae</taxon>
        <taxon>rosids</taxon>
        <taxon>fabids</taxon>
        <taxon>Fabales</taxon>
        <taxon>Fabaceae</taxon>
        <taxon>Papilionoideae</taxon>
        <taxon>50 kb inversion clade</taxon>
        <taxon>NPAAA clade</taxon>
        <taxon>Hologalegina</taxon>
        <taxon>IRL clade</taxon>
        <taxon>Trifolieae</taxon>
        <taxon>Medicago</taxon>
    </lineage>
</organism>
<sequence length="219" mass="25211">MRNVPDPSQAGVKGLLESGITHVPSMFHTGKLDLGENSSSGSDLCFPTIDLNDIHTDPTRRLEVIGQIQRACNEWGFFQVINHEIPIYVLDEMIEEIRSFHEQEASERRVYYNRDFKKNVRYYSNATLFSGQPANWRDTIAYSAAPVPFKPEDLPPICRDIMIQYSQKVNDMGLKIFELLSEALGLDEMIEGIHSFHEQEAYERRDSFLVLLLTIQKQE</sequence>
<evidence type="ECO:0000256" key="3">
    <source>
        <dbReference type="ARBA" id="ARBA00023004"/>
    </source>
</evidence>
<gene>
    <name evidence="5" type="ordered locus">MTR_7g056370</name>
</gene>
<dbReference type="Gene3D" id="2.60.120.330">
    <property type="entry name" value="B-lactam Antibiotic, Isopenicillin N Synthase, Chain"/>
    <property type="match status" value="1"/>
</dbReference>
<keyword evidence="1" id="KW-0479">Metal-binding</keyword>
<keyword evidence="3" id="KW-0408">Iron</keyword>
<protein>
    <submittedName>
        <fullName evidence="5">2-oxoglutarate-dependent dioxygenase</fullName>
    </submittedName>
</protein>
<name>A0A072U9Y5_MEDTR</name>
<dbReference type="HOGENOM" id="CLU_010119_11_0_1"/>
<keyword evidence="2" id="KW-0560">Oxidoreductase</keyword>
<dbReference type="InterPro" id="IPR026992">
    <property type="entry name" value="DIOX_N"/>
</dbReference>
<dbReference type="EMBL" id="CM001223">
    <property type="protein sequence ID" value="KEH22665.1"/>
    <property type="molecule type" value="Genomic_DNA"/>
</dbReference>
<evidence type="ECO:0000259" key="4">
    <source>
        <dbReference type="Pfam" id="PF14226"/>
    </source>
</evidence>
<reference evidence="5 7" key="1">
    <citation type="journal article" date="2011" name="Nature">
        <title>The Medicago genome provides insight into the evolution of rhizobial symbioses.</title>
        <authorList>
            <person name="Young N.D."/>
            <person name="Debelle F."/>
            <person name="Oldroyd G.E."/>
            <person name="Geurts R."/>
            <person name="Cannon S.B."/>
            <person name="Udvardi M.K."/>
            <person name="Benedito V.A."/>
            <person name="Mayer K.F."/>
            <person name="Gouzy J."/>
            <person name="Schoof H."/>
            <person name="Van de Peer Y."/>
            <person name="Proost S."/>
            <person name="Cook D.R."/>
            <person name="Meyers B.C."/>
            <person name="Spannagl M."/>
            <person name="Cheung F."/>
            <person name="De Mita S."/>
            <person name="Krishnakumar V."/>
            <person name="Gundlach H."/>
            <person name="Zhou S."/>
            <person name="Mudge J."/>
            <person name="Bharti A.K."/>
            <person name="Murray J.D."/>
            <person name="Naoumkina M.A."/>
            <person name="Rosen B."/>
            <person name="Silverstein K.A."/>
            <person name="Tang H."/>
            <person name="Rombauts S."/>
            <person name="Zhao P.X."/>
            <person name="Zhou P."/>
            <person name="Barbe V."/>
            <person name="Bardou P."/>
            <person name="Bechner M."/>
            <person name="Bellec A."/>
            <person name="Berger A."/>
            <person name="Berges H."/>
            <person name="Bidwell S."/>
            <person name="Bisseling T."/>
            <person name="Choisne N."/>
            <person name="Couloux A."/>
            <person name="Denny R."/>
            <person name="Deshpande S."/>
            <person name="Dai X."/>
            <person name="Doyle J.J."/>
            <person name="Dudez A.M."/>
            <person name="Farmer A.D."/>
            <person name="Fouteau S."/>
            <person name="Franken C."/>
            <person name="Gibelin C."/>
            <person name="Gish J."/>
            <person name="Goldstein S."/>
            <person name="Gonzalez A.J."/>
            <person name="Green P.J."/>
            <person name="Hallab A."/>
            <person name="Hartog M."/>
            <person name="Hua A."/>
            <person name="Humphray S.J."/>
            <person name="Jeong D.H."/>
            <person name="Jing Y."/>
            <person name="Jocker A."/>
            <person name="Kenton S.M."/>
            <person name="Kim D.J."/>
            <person name="Klee K."/>
            <person name="Lai H."/>
            <person name="Lang C."/>
            <person name="Lin S."/>
            <person name="Macmil S.L."/>
            <person name="Magdelenat G."/>
            <person name="Matthews L."/>
            <person name="McCorrison J."/>
            <person name="Monaghan E.L."/>
            <person name="Mun J.H."/>
            <person name="Najar F.Z."/>
            <person name="Nicholson C."/>
            <person name="Noirot C."/>
            <person name="O'Bleness M."/>
            <person name="Paule C.R."/>
            <person name="Poulain J."/>
            <person name="Prion F."/>
            <person name="Qin B."/>
            <person name="Qu C."/>
            <person name="Retzel E.F."/>
            <person name="Riddle C."/>
            <person name="Sallet E."/>
            <person name="Samain S."/>
            <person name="Samson N."/>
            <person name="Sanders I."/>
            <person name="Saurat O."/>
            <person name="Scarpelli C."/>
            <person name="Schiex T."/>
            <person name="Segurens B."/>
            <person name="Severin A.J."/>
            <person name="Sherrier D.J."/>
            <person name="Shi R."/>
            <person name="Sims S."/>
            <person name="Singer S.R."/>
            <person name="Sinharoy S."/>
            <person name="Sterck L."/>
            <person name="Viollet A."/>
            <person name="Wang B.B."/>
            <person name="Wang K."/>
            <person name="Wang M."/>
            <person name="Wang X."/>
            <person name="Warfsmann J."/>
            <person name="Weissenbach J."/>
            <person name="White D.D."/>
            <person name="White J.D."/>
            <person name="Wiley G.B."/>
            <person name="Wincker P."/>
            <person name="Xing Y."/>
            <person name="Yang L."/>
            <person name="Yao Z."/>
            <person name="Ying F."/>
            <person name="Zhai J."/>
            <person name="Zhou L."/>
            <person name="Zuber A."/>
            <person name="Denarie J."/>
            <person name="Dixon R.A."/>
            <person name="May G.D."/>
            <person name="Schwartz D.C."/>
            <person name="Rogers J."/>
            <person name="Quetier F."/>
            <person name="Town C.D."/>
            <person name="Roe B.A."/>
        </authorList>
    </citation>
    <scope>NUCLEOTIDE SEQUENCE [LARGE SCALE GENOMIC DNA]</scope>
    <source>
        <strain evidence="5">A17</strain>
        <strain evidence="6 7">cv. Jemalong A17</strain>
    </source>
</reference>
<evidence type="ECO:0000256" key="1">
    <source>
        <dbReference type="ARBA" id="ARBA00022723"/>
    </source>
</evidence>
<accession>A0A072U9Y5</accession>
<dbReference type="Pfam" id="PF14226">
    <property type="entry name" value="DIOX_N"/>
    <property type="match status" value="1"/>
</dbReference>
<dbReference type="PANTHER" id="PTHR10209:SF695">
    <property type="entry name" value="2-OXOGLUTARATE-DEPENDENT DIOXYGENASE"/>
    <property type="match status" value="1"/>
</dbReference>
<reference evidence="6" key="3">
    <citation type="submission" date="2015-04" db="UniProtKB">
        <authorList>
            <consortium name="EnsemblPlants"/>
        </authorList>
    </citation>
    <scope>IDENTIFICATION</scope>
    <source>
        <strain evidence="6">cv. Jemalong A17</strain>
    </source>
</reference>
<proteinExistence type="predicted"/>
<reference evidence="5 7" key="2">
    <citation type="journal article" date="2014" name="BMC Genomics">
        <title>An improved genome release (version Mt4.0) for the model legume Medicago truncatula.</title>
        <authorList>
            <person name="Tang H."/>
            <person name="Krishnakumar V."/>
            <person name="Bidwell S."/>
            <person name="Rosen B."/>
            <person name="Chan A."/>
            <person name="Zhou S."/>
            <person name="Gentzbittel L."/>
            <person name="Childs K.L."/>
            <person name="Yandell M."/>
            <person name="Gundlach H."/>
            <person name="Mayer K.F."/>
            <person name="Schwartz D.C."/>
            <person name="Town C.D."/>
        </authorList>
    </citation>
    <scope>GENOME REANNOTATION</scope>
    <source>
        <strain evidence="5">A17</strain>
        <strain evidence="6 7">cv. Jemalong A17</strain>
    </source>
</reference>
<dbReference type="PANTHER" id="PTHR10209">
    <property type="entry name" value="OXIDOREDUCTASE, 2OG-FE II OXYGENASE FAMILY PROTEIN"/>
    <property type="match status" value="1"/>
</dbReference>
<dbReference type="GO" id="GO:0046872">
    <property type="term" value="F:metal ion binding"/>
    <property type="evidence" value="ECO:0007669"/>
    <property type="project" value="UniProtKB-KW"/>
</dbReference>
<dbReference type="AlphaFoldDB" id="A0A072U9Y5"/>
<keyword evidence="5" id="KW-0223">Dioxygenase</keyword>
<dbReference type="Proteomes" id="UP000002051">
    <property type="component" value="Unassembled WGS sequence"/>
</dbReference>
<keyword evidence="7" id="KW-1185">Reference proteome</keyword>
<evidence type="ECO:0000313" key="5">
    <source>
        <dbReference type="EMBL" id="KEH22665.1"/>
    </source>
</evidence>
<dbReference type="GO" id="GO:0051213">
    <property type="term" value="F:dioxygenase activity"/>
    <property type="evidence" value="ECO:0007669"/>
    <property type="project" value="UniProtKB-KW"/>
</dbReference>
<evidence type="ECO:0000313" key="6">
    <source>
        <dbReference type="EnsemblPlants" id="KEH22665"/>
    </source>
</evidence>
<dbReference type="STRING" id="3880.A0A072U9Y5"/>
<evidence type="ECO:0000256" key="2">
    <source>
        <dbReference type="ARBA" id="ARBA00023002"/>
    </source>
</evidence>
<dbReference type="InterPro" id="IPR027443">
    <property type="entry name" value="IPNS-like_sf"/>
</dbReference>